<proteinExistence type="predicted"/>
<gene>
    <name evidence="1" type="ORF">A2319_03340</name>
</gene>
<evidence type="ECO:0000313" key="1">
    <source>
        <dbReference type="EMBL" id="OGY86191.1"/>
    </source>
</evidence>
<reference evidence="1 2" key="1">
    <citation type="journal article" date="2016" name="Nat. Commun.">
        <title>Thousands of microbial genomes shed light on interconnected biogeochemical processes in an aquifer system.</title>
        <authorList>
            <person name="Anantharaman K."/>
            <person name="Brown C.T."/>
            <person name="Hug L.A."/>
            <person name="Sharon I."/>
            <person name="Castelle C.J."/>
            <person name="Probst A.J."/>
            <person name="Thomas B.C."/>
            <person name="Singh A."/>
            <person name="Wilkins M.J."/>
            <person name="Karaoz U."/>
            <person name="Brodie E.L."/>
            <person name="Williams K.H."/>
            <person name="Hubbard S.S."/>
            <person name="Banfield J.F."/>
        </authorList>
    </citation>
    <scope>NUCLEOTIDE SEQUENCE [LARGE SCALE GENOMIC DNA]</scope>
</reference>
<dbReference type="EMBL" id="MHKI01000024">
    <property type="protein sequence ID" value="OGY86191.1"/>
    <property type="molecule type" value="Genomic_DNA"/>
</dbReference>
<evidence type="ECO:0000313" key="2">
    <source>
        <dbReference type="Proteomes" id="UP000176420"/>
    </source>
</evidence>
<protein>
    <recommendedName>
        <fullName evidence="3">AbiEi antitoxin C-terminal domain-containing protein</fullName>
    </recommendedName>
</protein>
<name>A0A1G2BAK8_9BACT</name>
<organism evidence="1 2">
    <name type="scientific">Candidatus Kerfeldbacteria bacterium RIFOXYB2_FULL_38_14</name>
    <dbReference type="NCBI Taxonomy" id="1798547"/>
    <lineage>
        <taxon>Bacteria</taxon>
        <taxon>Candidatus Kerfeldiibacteriota</taxon>
    </lineage>
</organism>
<dbReference type="Proteomes" id="UP000176420">
    <property type="component" value="Unassembled WGS sequence"/>
</dbReference>
<dbReference type="AlphaFoldDB" id="A0A1G2BAK8"/>
<sequence>MRNNNTTPKNRIDRIMRLVAILPYFTIDDLVAIEKNRDYLKILFGRYVKNGQLIRLKKGMYVTRAYVDNLEKKQLTNDYHELLANILYPNAYLSTEYILQKYQILTEVPTTITAISTAKTKNFNNYFGNFIYHSIKPSLFFGLSIKTVHGWQIKSATLAKALFDYLYLRKNNLQNKQMITELRLNTDLLKLKDKKELLGYIKREGSKRMAEIYKNLF</sequence>
<evidence type="ECO:0008006" key="3">
    <source>
        <dbReference type="Google" id="ProtNLM"/>
    </source>
</evidence>
<accession>A0A1G2BAK8</accession>
<comment type="caution">
    <text evidence="1">The sequence shown here is derived from an EMBL/GenBank/DDBJ whole genome shotgun (WGS) entry which is preliminary data.</text>
</comment>